<dbReference type="PROSITE" id="PS51257">
    <property type="entry name" value="PROKAR_LIPOPROTEIN"/>
    <property type="match status" value="1"/>
</dbReference>
<dbReference type="PANTHER" id="PTHR30368:SF2">
    <property type="entry name" value="SULFATE-BINDING PROTEIN"/>
    <property type="match status" value="1"/>
</dbReference>
<dbReference type="PANTHER" id="PTHR30368">
    <property type="entry name" value="SULFATE-BINDING PROTEIN"/>
    <property type="match status" value="1"/>
</dbReference>
<name>A0A8I0EVA7_9ACTN</name>
<dbReference type="Gene3D" id="3.40.190.10">
    <property type="entry name" value="Periplasmic binding protein-like II"/>
    <property type="match status" value="2"/>
</dbReference>
<dbReference type="SUPFAM" id="SSF53850">
    <property type="entry name" value="Periplasmic binding protein-like II"/>
    <property type="match status" value="1"/>
</dbReference>
<evidence type="ECO:0000313" key="7">
    <source>
        <dbReference type="EMBL" id="MBC9226204.1"/>
    </source>
</evidence>
<gene>
    <name evidence="7" type="ORF">IBG24_07750</name>
</gene>
<dbReference type="GO" id="GO:0042597">
    <property type="term" value="C:periplasmic space"/>
    <property type="evidence" value="ECO:0007669"/>
    <property type="project" value="UniProtKB-SubCell"/>
</dbReference>
<evidence type="ECO:0000313" key="8">
    <source>
        <dbReference type="Proteomes" id="UP000620591"/>
    </source>
</evidence>
<evidence type="ECO:0000256" key="6">
    <source>
        <dbReference type="SAM" id="SignalP"/>
    </source>
</evidence>
<feature type="chain" id="PRO_5034938362" evidence="6">
    <location>
        <begin position="31"/>
        <end position="345"/>
    </location>
</feature>
<proteinExistence type="inferred from homology"/>
<dbReference type="EMBL" id="JACTVM010000002">
    <property type="protein sequence ID" value="MBC9226204.1"/>
    <property type="molecule type" value="Genomic_DNA"/>
</dbReference>
<evidence type="ECO:0000256" key="5">
    <source>
        <dbReference type="ARBA" id="ARBA00022764"/>
    </source>
</evidence>
<dbReference type="InterPro" id="IPR005669">
    <property type="entry name" value="Thiosulph/SO4-bd"/>
</dbReference>
<reference evidence="7" key="1">
    <citation type="submission" date="2020-09" db="EMBL/GenBank/DDBJ databases">
        <title>Novel species in genus Aeromicrobium.</title>
        <authorList>
            <person name="Zhang G."/>
        </authorList>
    </citation>
    <scope>NUCLEOTIDE SEQUENCE</scope>
    <source>
        <strain evidence="7">Zg-636</strain>
    </source>
</reference>
<evidence type="ECO:0000256" key="1">
    <source>
        <dbReference type="ARBA" id="ARBA00004418"/>
    </source>
</evidence>
<accession>A0A8I0EVA7</accession>
<comment type="caution">
    <text evidence="7">The sequence shown here is derived from an EMBL/GenBank/DDBJ whole genome shotgun (WGS) entry which is preliminary data.</text>
</comment>
<feature type="signal peptide" evidence="6">
    <location>
        <begin position="1"/>
        <end position="30"/>
    </location>
</feature>
<dbReference type="GO" id="GO:1902358">
    <property type="term" value="P:sulfate transmembrane transport"/>
    <property type="evidence" value="ECO:0007669"/>
    <property type="project" value="InterPro"/>
</dbReference>
<dbReference type="RefSeq" id="WP_187769162.1">
    <property type="nucleotide sequence ID" value="NZ_JACTVM010000002.1"/>
</dbReference>
<dbReference type="AlphaFoldDB" id="A0A8I0EVA7"/>
<organism evidence="7 8">
    <name type="scientific">Aeromicrobium senzhongii</name>
    <dbReference type="NCBI Taxonomy" id="2663859"/>
    <lineage>
        <taxon>Bacteria</taxon>
        <taxon>Bacillati</taxon>
        <taxon>Actinomycetota</taxon>
        <taxon>Actinomycetes</taxon>
        <taxon>Propionibacteriales</taxon>
        <taxon>Nocardioidaceae</taxon>
        <taxon>Aeromicrobium</taxon>
    </lineage>
</organism>
<dbReference type="Pfam" id="PF13531">
    <property type="entry name" value="SBP_bac_11"/>
    <property type="match status" value="1"/>
</dbReference>
<evidence type="ECO:0000256" key="4">
    <source>
        <dbReference type="ARBA" id="ARBA00022729"/>
    </source>
</evidence>
<evidence type="ECO:0000256" key="3">
    <source>
        <dbReference type="ARBA" id="ARBA00022448"/>
    </source>
</evidence>
<sequence length="345" mass="35994">MTRLTRPRPLTALGLLLSAALLASCAPSSGDDSGEGTELDLVGFAVPKAGNNAAQKAFGATDAGEGVTWKESYGASGDQSRAVAGGLPADYVHFSVTPDVTRLVEKGLVAEDWNAGPNQGIVTDSVVVLVVREGNPKKISGWDDLIKPGVGIVTPNPGSSGAARWNVLAAWQHVIGQGGSQADAEKFLGKLFANVKALPGSGRDATTAFQGGTGDVLISYENEAILARQLGEKIDYVVPDDTLLIENPAAVTKDADPAAKKFLEFVLTPEGQKEYVSKGFRPLSSVDGVEVGEVEGANDPANPFPTPAKLYTIDGDLGGWEKINAEYFDEDQGIITKLLAESGKS</sequence>
<comment type="similarity">
    <text evidence="2">Belongs to the prokaryotic sulfate-binding protein family.</text>
</comment>
<protein>
    <submittedName>
        <fullName evidence="7">Sulfate ABC transporter substrate-binding protein</fullName>
    </submittedName>
</protein>
<dbReference type="GO" id="GO:0140104">
    <property type="term" value="F:molecular carrier activity"/>
    <property type="evidence" value="ECO:0007669"/>
    <property type="project" value="InterPro"/>
</dbReference>
<dbReference type="Proteomes" id="UP000620591">
    <property type="component" value="Unassembled WGS sequence"/>
</dbReference>
<evidence type="ECO:0000256" key="2">
    <source>
        <dbReference type="ARBA" id="ARBA00006099"/>
    </source>
</evidence>
<keyword evidence="4 6" id="KW-0732">Signal</keyword>
<keyword evidence="3" id="KW-0813">Transport</keyword>
<keyword evidence="5" id="KW-0574">Periplasm</keyword>
<comment type="subcellular location">
    <subcellularLocation>
        <location evidence="1">Periplasm</location>
    </subcellularLocation>
</comment>
<dbReference type="NCBIfam" id="TIGR00971">
    <property type="entry name" value="3a0106s03"/>
    <property type="match status" value="1"/>
</dbReference>